<dbReference type="InterPro" id="IPR043136">
    <property type="entry name" value="B30.2/SPRY_sf"/>
</dbReference>
<accession>A0A5J4WLL2</accession>
<sequence length="248" mass="28339">MDHARDYNVDGGLLSLGEFIFLELLSEMELPQDVQQFLILNKKTFKLILHPRYAKIMQSIFQIPPVFIIKQAWQGRSDGNKFIHSDKDDWCTIAIDPIISEGIVRIEVVFENTGGFRIGIGIADASCSFAAHKAPWEDGNQQKTDRYWGYNGGLSHITNFTIENKKYADGQRVAVEVDMTTVPRRATFFVNDVEQPNFVIGIPEAIRFWGFIYYKSSSYTVIKFERLIQSTAKGVEGSKALEWGKEWK</sequence>
<proteinExistence type="predicted"/>
<evidence type="ECO:0000313" key="1">
    <source>
        <dbReference type="EMBL" id="KAA6395957.1"/>
    </source>
</evidence>
<gene>
    <name evidence="1" type="ORF">EZS28_008513</name>
</gene>
<organism evidence="1 2">
    <name type="scientific">Streblomastix strix</name>
    <dbReference type="NCBI Taxonomy" id="222440"/>
    <lineage>
        <taxon>Eukaryota</taxon>
        <taxon>Metamonada</taxon>
        <taxon>Preaxostyla</taxon>
        <taxon>Oxymonadida</taxon>
        <taxon>Streblomastigidae</taxon>
        <taxon>Streblomastix</taxon>
    </lineage>
</organism>
<protein>
    <recommendedName>
        <fullName evidence="3">SPRY domain-containing protein</fullName>
    </recommendedName>
</protein>
<dbReference type="Proteomes" id="UP000324800">
    <property type="component" value="Unassembled WGS sequence"/>
</dbReference>
<name>A0A5J4WLL2_9EUKA</name>
<evidence type="ECO:0008006" key="3">
    <source>
        <dbReference type="Google" id="ProtNLM"/>
    </source>
</evidence>
<dbReference type="Gene3D" id="2.60.120.920">
    <property type="match status" value="1"/>
</dbReference>
<reference evidence="1 2" key="1">
    <citation type="submission" date="2019-03" db="EMBL/GenBank/DDBJ databases">
        <title>Single cell metagenomics reveals metabolic interactions within the superorganism composed of flagellate Streblomastix strix and complex community of Bacteroidetes bacteria on its surface.</title>
        <authorList>
            <person name="Treitli S.C."/>
            <person name="Kolisko M."/>
            <person name="Husnik F."/>
            <person name="Keeling P."/>
            <person name="Hampl V."/>
        </authorList>
    </citation>
    <scope>NUCLEOTIDE SEQUENCE [LARGE SCALE GENOMIC DNA]</scope>
    <source>
        <strain evidence="1">ST1C</strain>
    </source>
</reference>
<comment type="caution">
    <text evidence="1">The sequence shown here is derived from an EMBL/GenBank/DDBJ whole genome shotgun (WGS) entry which is preliminary data.</text>
</comment>
<dbReference type="EMBL" id="SNRW01001552">
    <property type="protein sequence ID" value="KAA6395957.1"/>
    <property type="molecule type" value="Genomic_DNA"/>
</dbReference>
<dbReference type="AlphaFoldDB" id="A0A5J4WLL2"/>
<evidence type="ECO:0000313" key="2">
    <source>
        <dbReference type="Proteomes" id="UP000324800"/>
    </source>
</evidence>